<name>A0A8E2E9E3_9PEZI</name>
<sequence length="212" mass="23872">MISSLGHANDAEEAQPIETPDFVQVIQARVFGAISSLKNANDVKNAQSTKTPECVQADICMKLVLSLEKANDAGLPIMKNYLNLTSRLKRKGLQSIALVRALYDDYDTCPKGLSPSTNPAIGNSSRESVLLLRLGHGITILLKYCDWLNEQLESDSWTELEKWTSHNNIMKESPKMRNMRGVKEESKEEAKQEIENVLEDSIERYFQTLEEL</sequence>
<reference evidence="2 3" key="1">
    <citation type="journal article" date="2016" name="Nat. Commun.">
        <title>Ectomycorrhizal ecology is imprinted in the genome of the dominant symbiotic fungus Cenococcum geophilum.</title>
        <authorList>
            <consortium name="DOE Joint Genome Institute"/>
            <person name="Peter M."/>
            <person name="Kohler A."/>
            <person name="Ohm R.A."/>
            <person name="Kuo A."/>
            <person name="Krutzmann J."/>
            <person name="Morin E."/>
            <person name="Arend M."/>
            <person name="Barry K.W."/>
            <person name="Binder M."/>
            <person name="Choi C."/>
            <person name="Clum A."/>
            <person name="Copeland A."/>
            <person name="Grisel N."/>
            <person name="Haridas S."/>
            <person name="Kipfer T."/>
            <person name="LaButti K."/>
            <person name="Lindquist E."/>
            <person name="Lipzen A."/>
            <person name="Maire R."/>
            <person name="Meier B."/>
            <person name="Mihaltcheva S."/>
            <person name="Molinier V."/>
            <person name="Murat C."/>
            <person name="Poggeler S."/>
            <person name="Quandt C.A."/>
            <person name="Sperisen C."/>
            <person name="Tritt A."/>
            <person name="Tisserant E."/>
            <person name="Crous P.W."/>
            <person name="Henrissat B."/>
            <person name="Nehls U."/>
            <person name="Egli S."/>
            <person name="Spatafora J.W."/>
            <person name="Grigoriev I.V."/>
            <person name="Martin F.M."/>
        </authorList>
    </citation>
    <scope>NUCLEOTIDE SEQUENCE [LARGE SCALE GENOMIC DNA]</scope>
    <source>
        <strain evidence="2 3">CBS 459.81</strain>
    </source>
</reference>
<organism evidence="2 3">
    <name type="scientific">Lepidopterella palustris CBS 459.81</name>
    <dbReference type="NCBI Taxonomy" id="1314670"/>
    <lineage>
        <taxon>Eukaryota</taxon>
        <taxon>Fungi</taxon>
        <taxon>Dikarya</taxon>
        <taxon>Ascomycota</taxon>
        <taxon>Pezizomycotina</taxon>
        <taxon>Dothideomycetes</taxon>
        <taxon>Pleosporomycetidae</taxon>
        <taxon>Mytilinidiales</taxon>
        <taxon>Argynnaceae</taxon>
        <taxon>Lepidopterella</taxon>
    </lineage>
</organism>
<dbReference type="EMBL" id="KV744990">
    <property type="protein sequence ID" value="OCK79737.1"/>
    <property type="molecule type" value="Genomic_DNA"/>
</dbReference>
<proteinExistence type="predicted"/>
<keyword evidence="3" id="KW-1185">Reference proteome</keyword>
<dbReference type="AlphaFoldDB" id="A0A8E2E9E3"/>
<dbReference type="Proteomes" id="UP000250266">
    <property type="component" value="Unassembled WGS sequence"/>
</dbReference>
<evidence type="ECO:0000313" key="3">
    <source>
        <dbReference type="Proteomes" id="UP000250266"/>
    </source>
</evidence>
<accession>A0A8E2E9E3</accession>
<feature type="coiled-coil region" evidence="1">
    <location>
        <begin position="176"/>
        <end position="204"/>
    </location>
</feature>
<protein>
    <submittedName>
        <fullName evidence="2">Uncharacterized protein</fullName>
    </submittedName>
</protein>
<keyword evidence="1" id="KW-0175">Coiled coil</keyword>
<evidence type="ECO:0000256" key="1">
    <source>
        <dbReference type="SAM" id="Coils"/>
    </source>
</evidence>
<evidence type="ECO:0000313" key="2">
    <source>
        <dbReference type="EMBL" id="OCK79737.1"/>
    </source>
</evidence>
<gene>
    <name evidence="2" type="ORF">K432DRAFT_393640</name>
</gene>